<dbReference type="OrthoDB" id="1807880at2"/>
<keyword evidence="2" id="KW-1185">Reference proteome</keyword>
<evidence type="ECO:0000313" key="2">
    <source>
        <dbReference type="Proteomes" id="UP000616595"/>
    </source>
</evidence>
<dbReference type="Proteomes" id="UP000616595">
    <property type="component" value="Unassembled WGS sequence"/>
</dbReference>
<dbReference type="InterPro" id="IPR054227">
    <property type="entry name" value="DUF6951"/>
</dbReference>
<dbReference type="AlphaFoldDB" id="A0A923HVR9"/>
<gene>
    <name evidence="1" type="ORF">GH810_04090</name>
</gene>
<dbReference type="Pfam" id="PF22263">
    <property type="entry name" value="DUF6951"/>
    <property type="match status" value="1"/>
</dbReference>
<dbReference type="EMBL" id="WJBD01000003">
    <property type="protein sequence ID" value="MBC3887484.1"/>
    <property type="molecule type" value="Genomic_DNA"/>
</dbReference>
<proteinExistence type="predicted"/>
<evidence type="ECO:0000313" key="1">
    <source>
        <dbReference type="EMBL" id="MBC3887484.1"/>
    </source>
</evidence>
<accession>A0A923HVR9</accession>
<reference evidence="1" key="1">
    <citation type="submission" date="2019-10" db="EMBL/GenBank/DDBJ databases">
        <authorList>
            <person name="Ross D.E."/>
            <person name="Gulliver D."/>
        </authorList>
    </citation>
    <scope>NUCLEOTIDE SEQUENCE</scope>
    <source>
        <strain evidence="1">DER-2019</strain>
    </source>
</reference>
<reference evidence="1" key="2">
    <citation type="submission" date="2020-10" db="EMBL/GenBank/DDBJ databases">
        <title>Comparative genomics of the Acetobacterium genus.</title>
        <authorList>
            <person name="Marshall C."/>
            <person name="May H."/>
            <person name="Norman S."/>
        </authorList>
    </citation>
    <scope>NUCLEOTIDE SEQUENCE</scope>
    <source>
        <strain evidence="1">DER-2019</strain>
    </source>
</reference>
<sequence length="104" mass="10781">MAKAIIASGVCGFTTEVKAESSGQGIVTLEILTDCPAFQKLNDALKEVDGMACVFGKIGEGPIYEACRVNCRHAACPVPMGITKAVEVAAGLALPRDVSVILTK</sequence>
<organism evidence="1 2">
    <name type="scientific">Acetobacterium paludosum</name>
    <dbReference type="NCBI Taxonomy" id="52693"/>
    <lineage>
        <taxon>Bacteria</taxon>
        <taxon>Bacillati</taxon>
        <taxon>Bacillota</taxon>
        <taxon>Clostridia</taxon>
        <taxon>Eubacteriales</taxon>
        <taxon>Eubacteriaceae</taxon>
        <taxon>Acetobacterium</taxon>
    </lineage>
</organism>
<dbReference type="RefSeq" id="WP_148565858.1">
    <property type="nucleotide sequence ID" value="NZ_RXYA01000002.1"/>
</dbReference>
<comment type="caution">
    <text evidence="1">The sequence shown here is derived from an EMBL/GenBank/DDBJ whole genome shotgun (WGS) entry which is preliminary data.</text>
</comment>
<protein>
    <submittedName>
        <fullName evidence="1">Uncharacterized protein</fullName>
    </submittedName>
</protein>
<name>A0A923HVR9_9FIRM</name>